<comment type="caution">
    <text evidence="2">The sequence shown here is derived from an EMBL/GenBank/DDBJ whole genome shotgun (WGS) entry which is preliminary data.</text>
</comment>
<proteinExistence type="predicted"/>
<dbReference type="OrthoDB" id="10559775at2759"/>
<accession>A0A4Y9Z0U7</accession>
<dbReference type="AlphaFoldDB" id="A0A4Y9Z0U7"/>
<dbReference type="InterPro" id="IPR001810">
    <property type="entry name" value="F-box_dom"/>
</dbReference>
<dbReference type="InterPro" id="IPR036047">
    <property type="entry name" value="F-box-like_dom_sf"/>
</dbReference>
<dbReference type="Gene3D" id="1.20.1280.50">
    <property type="match status" value="1"/>
</dbReference>
<reference evidence="2 3" key="1">
    <citation type="submission" date="2019-02" db="EMBL/GenBank/DDBJ databases">
        <title>Genome sequencing of the rare red list fungi Dentipellis fragilis.</title>
        <authorList>
            <person name="Buettner E."/>
            <person name="Kellner H."/>
        </authorList>
    </citation>
    <scope>NUCLEOTIDE SEQUENCE [LARGE SCALE GENOMIC DNA]</scope>
    <source>
        <strain evidence="2 3">DSM 105465</strain>
    </source>
</reference>
<evidence type="ECO:0000259" key="1">
    <source>
        <dbReference type="PROSITE" id="PS50181"/>
    </source>
</evidence>
<dbReference type="PROSITE" id="PS50181">
    <property type="entry name" value="FBOX"/>
    <property type="match status" value="1"/>
</dbReference>
<dbReference type="EMBL" id="SEOQ01000202">
    <property type="protein sequence ID" value="TFY67009.1"/>
    <property type="molecule type" value="Genomic_DNA"/>
</dbReference>
<name>A0A4Y9Z0U7_9AGAM</name>
<feature type="domain" description="F-box" evidence="1">
    <location>
        <begin position="54"/>
        <end position="113"/>
    </location>
</feature>
<dbReference type="Pfam" id="PF12937">
    <property type="entry name" value="F-box-like"/>
    <property type="match status" value="1"/>
</dbReference>
<sequence length="578" mass="64948">MYYHLRQSIQHTSSGITGADWEYAMASPLAGSSQWPDAEFDRLFQRLAEDFNRARPIVVLPPEILVLIFSFLSLSSLPTRSRSRIDLGWIRVTHVCRRWREVALSASILWTRVDDLGPYWTALCLERARNAPLRLLFFFPSSRTFPKVRDIADRFPQFRQLEIQGTPKILRPITDRLHSPAPRLESLHVAVSGIRLPNHQGQVIDVVEVRGPLLGGNSPSLRHLSLQNVFFQWSTFRFSDLVSLTLVYKALKTYEPAKEMRLPSVSALFATLSTMLNLRTLCLHRFMRMQVGEALPKPITLPHLGFLDLGGSATECLILQRGLIADSPRNRSPTVFVSCAGTTTRWEAGEIDALLDICMKLSSKAGDMDKLRRLNCRITASGGQGGLFVQMMDFDSDGQIFHLKLPDIEGWDGPDWLRILKILLSTLPRDCICALELNNEMALSNVQWTEAFASVLPLPQLEIVMISEDFRCKCLPALLDLDVHGIPKMREIILDADEIGLHPGMVEQVADSVRACRQRGVPLQCIKLRGSIQAVGMRDWEDMLRTVVPQFERQGIGDVSGIHGPGNVEEDLIGMILG</sequence>
<dbReference type="Proteomes" id="UP000298327">
    <property type="component" value="Unassembled WGS sequence"/>
</dbReference>
<organism evidence="2 3">
    <name type="scientific">Dentipellis fragilis</name>
    <dbReference type="NCBI Taxonomy" id="205917"/>
    <lineage>
        <taxon>Eukaryota</taxon>
        <taxon>Fungi</taxon>
        <taxon>Dikarya</taxon>
        <taxon>Basidiomycota</taxon>
        <taxon>Agaricomycotina</taxon>
        <taxon>Agaricomycetes</taxon>
        <taxon>Russulales</taxon>
        <taxon>Hericiaceae</taxon>
        <taxon>Dentipellis</taxon>
    </lineage>
</organism>
<keyword evidence="3" id="KW-1185">Reference proteome</keyword>
<dbReference type="SUPFAM" id="SSF81383">
    <property type="entry name" value="F-box domain"/>
    <property type="match status" value="1"/>
</dbReference>
<gene>
    <name evidence="2" type="ORF">EVG20_g4097</name>
</gene>
<evidence type="ECO:0000313" key="3">
    <source>
        <dbReference type="Proteomes" id="UP000298327"/>
    </source>
</evidence>
<protein>
    <recommendedName>
        <fullName evidence="1">F-box domain-containing protein</fullName>
    </recommendedName>
</protein>
<evidence type="ECO:0000313" key="2">
    <source>
        <dbReference type="EMBL" id="TFY67009.1"/>
    </source>
</evidence>